<organism evidence="1 2">
    <name type="scientific">Stentor coeruleus</name>
    <dbReference type="NCBI Taxonomy" id="5963"/>
    <lineage>
        <taxon>Eukaryota</taxon>
        <taxon>Sar</taxon>
        <taxon>Alveolata</taxon>
        <taxon>Ciliophora</taxon>
        <taxon>Postciliodesmatophora</taxon>
        <taxon>Heterotrichea</taxon>
        <taxon>Heterotrichida</taxon>
        <taxon>Stentoridae</taxon>
        <taxon>Stentor</taxon>
    </lineage>
</organism>
<protein>
    <submittedName>
        <fullName evidence="1">Uncharacterized protein</fullName>
    </submittedName>
</protein>
<dbReference type="AlphaFoldDB" id="A0A1R2B661"/>
<name>A0A1R2B661_9CILI</name>
<evidence type="ECO:0000313" key="1">
    <source>
        <dbReference type="EMBL" id="OMJ72249.1"/>
    </source>
</evidence>
<dbReference type="EMBL" id="MPUH01000917">
    <property type="protein sequence ID" value="OMJ72249.1"/>
    <property type="molecule type" value="Genomic_DNA"/>
</dbReference>
<accession>A0A1R2B661</accession>
<gene>
    <name evidence="1" type="ORF">SteCoe_29359</name>
</gene>
<comment type="caution">
    <text evidence="1">The sequence shown here is derived from an EMBL/GenBank/DDBJ whole genome shotgun (WGS) entry which is preliminary data.</text>
</comment>
<dbReference type="Proteomes" id="UP000187209">
    <property type="component" value="Unassembled WGS sequence"/>
</dbReference>
<keyword evidence="2" id="KW-1185">Reference proteome</keyword>
<reference evidence="1 2" key="1">
    <citation type="submission" date="2016-11" db="EMBL/GenBank/DDBJ databases">
        <title>The macronuclear genome of Stentor coeruleus: a giant cell with tiny introns.</title>
        <authorList>
            <person name="Slabodnick M."/>
            <person name="Ruby J.G."/>
            <person name="Reiff S.B."/>
            <person name="Swart E.C."/>
            <person name="Gosai S."/>
            <person name="Prabakaran S."/>
            <person name="Witkowska E."/>
            <person name="Larue G.E."/>
            <person name="Fisher S."/>
            <person name="Freeman R.M."/>
            <person name="Gunawardena J."/>
            <person name="Chu W."/>
            <person name="Stover N.A."/>
            <person name="Gregory B.D."/>
            <person name="Nowacki M."/>
            <person name="Derisi J."/>
            <person name="Roy S.W."/>
            <person name="Marshall W.F."/>
            <person name="Sood P."/>
        </authorList>
    </citation>
    <scope>NUCLEOTIDE SEQUENCE [LARGE SCALE GENOMIC DNA]</scope>
    <source>
        <strain evidence="1">WM001</strain>
    </source>
</reference>
<sequence length="133" mass="15532">MDIAEIFANEESWIEKVTSKGHTPESLLKIINKMSGVYELIDPFELEDFIYRLKIHADKKSGKKFDTDIDFKMPSRACVYVGKKPFFFRICPQETGFKKLEIYFYCELCGLGTKLKCKRLMPHTLIHNSNKNI</sequence>
<proteinExistence type="predicted"/>
<evidence type="ECO:0000313" key="2">
    <source>
        <dbReference type="Proteomes" id="UP000187209"/>
    </source>
</evidence>